<evidence type="ECO:0000313" key="2">
    <source>
        <dbReference type="EMBL" id="SFR30153.1"/>
    </source>
</evidence>
<dbReference type="AlphaFoldDB" id="A0A1I6FJM4"/>
<organism evidence="2 3">
    <name type="scientific">Lentzea waywayandensis</name>
    <dbReference type="NCBI Taxonomy" id="84724"/>
    <lineage>
        <taxon>Bacteria</taxon>
        <taxon>Bacillati</taxon>
        <taxon>Actinomycetota</taxon>
        <taxon>Actinomycetes</taxon>
        <taxon>Pseudonocardiales</taxon>
        <taxon>Pseudonocardiaceae</taxon>
        <taxon>Lentzea</taxon>
    </lineage>
</organism>
<feature type="domain" description="AB hydrolase-1" evidence="1">
    <location>
        <begin position="103"/>
        <end position="148"/>
    </location>
</feature>
<dbReference type="GO" id="GO:0003824">
    <property type="term" value="F:catalytic activity"/>
    <property type="evidence" value="ECO:0007669"/>
    <property type="project" value="UniProtKB-ARBA"/>
</dbReference>
<dbReference type="Proteomes" id="UP000198583">
    <property type="component" value="Unassembled WGS sequence"/>
</dbReference>
<evidence type="ECO:0000313" key="3">
    <source>
        <dbReference type="Proteomes" id="UP000198583"/>
    </source>
</evidence>
<dbReference type="SUPFAM" id="SSF53474">
    <property type="entry name" value="alpha/beta-Hydrolases"/>
    <property type="match status" value="1"/>
</dbReference>
<dbReference type="InterPro" id="IPR000073">
    <property type="entry name" value="AB_hydrolase_1"/>
</dbReference>
<name>A0A1I6FJM4_9PSEU</name>
<dbReference type="Pfam" id="PF00561">
    <property type="entry name" value="Abhydrolase_1"/>
    <property type="match status" value="1"/>
</dbReference>
<sequence>MDKLTTVDPQVLLHRVADLLHLPLWHEAKALAQRAEIKTHPLWTAAPLDAREQPLLLIGGLCSTAQLLAPLHDLMVKLNFRCRLAPTRLGLGCGEDIVQRSEDALERLVEAAGQPAIIIGHSRGGQIGRVLAARRPDLTRGLITLGSPLTRLLGVNPWLFAQLSVIAMAGSLRVPGLLSASCGWGSCCARLRTDLTGTFPVHVPFTSIYSRSDRIVDWRTCLDPAARHREVDSAHGALTWSPRSLVALVDELTDMLPQRNEQALIAS</sequence>
<dbReference type="InterPro" id="IPR029058">
    <property type="entry name" value="AB_hydrolase_fold"/>
</dbReference>
<evidence type="ECO:0000259" key="1">
    <source>
        <dbReference type="Pfam" id="PF00561"/>
    </source>
</evidence>
<dbReference type="Gene3D" id="3.40.50.1820">
    <property type="entry name" value="alpha/beta hydrolase"/>
    <property type="match status" value="1"/>
</dbReference>
<keyword evidence="3" id="KW-1185">Reference proteome</keyword>
<proteinExistence type="predicted"/>
<reference evidence="3" key="1">
    <citation type="submission" date="2016-10" db="EMBL/GenBank/DDBJ databases">
        <authorList>
            <person name="Varghese N."/>
            <person name="Submissions S."/>
        </authorList>
    </citation>
    <scope>NUCLEOTIDE SEQUENCE [LARGE SCALE GENOMIC DNA]</scope>
    <source>
        <strain evidence="3">DSM 44232</strain>
    </source>
</reference>
<dbReference type="EMBL" id="FOYL01000030">
    <property type="protein sequence ID" value="SFR30153.1"/>
    <property type="molecule type" value="Genomic_DNA"/>
</dbReference>
<dbReference type="STRING" id="84724.SAMN04488564_1302"/>
<accession>A0A1I6FJM4</accession>
<gene>
    <name evidence="2" type="ORF">SAMN04488564_1302</name>
</gene>
<protein>
    <recommendedName>
        <fullName evidence="1">AB hydrolase-1 domain-containing protein</fullName>
    </recommendedName>
</protein>